<organism evidence="1 2">
    <name type="scientific">Aspergillus oryzae</name>
    <name type="common">Yellow koji mold</name>
    <dbReference type="NCBI Taxonomy" id="5062"/>
    <lineage>
        <taxon>Eukaryota</taxon>
        <taxon>Fungi</taxon>
        <taxon>Dikarya</taxon>
        <taxon>Ascomycota</taxon>
        <taxon>Pezizomycotina</taxon>
        <taxon>Eurotiomycetes</taxon>
        <taxon>Eurotiomycetidae</taxon>
        <taxon>Eurotiales</taxon>
        <taxon>Aspergillaceae</taxon>
        <taxon>Aspergillus</taxon>
        <taxon>Aspergillus subgen. Circumdati</taxon>
    </lineage>
</organism>
<proteinExistence type="predicted"/>
<reference evidence="1" key="1">
    <citation type="submission" date="2023-04" db="EMBL/GenBank/DDBJ databases">
        <title>Aspergillus oryzae NBRC 4228.</title>
        <authorList>
            <person name="Ichikawa N."/>
            <person name="Sato H."/>
            <person name="Tonouchi N."/>
        </authorList>
    </citation>
    <scope>NUCLEOTIDE SEQUENCE</scope>
    <source>
        <strain evidence="1">NBRC 4228</strain>
    </source>
</reference>
<dbReference type="Proteomes" id="UP001165205">
    <property type="component" value="Unassembled WGS sequence"/>
</dbReference>
<evidence type="ECO:0000313" key="2">
    <source>
        <dbReference type="Proteomes" id="UP001165205"/>
    </source>
</evidence>
<accession>A0AAN4YR98</accession>
<dbReference type="AlphaFoldDB" id="A0AAN4YR98"/>
<evidence type="ECO:0000313" key="1">
    <source>
        <dbReference type="EMBL" id="GMG32421.1"/>
    </source>
</evidence>
<gene>
    <name evidence="1" type="ORF">Aory04_000815500</name>
</gene>
<name>A0AAN4YR98_ASPOZ</name>
<dbReference type="EMBL" id="BSYA01000100">
    <property type="protein sequence ID" value="GMG32421.1"/>
    <property type="molecule type" value="Genomic_DNA"/>
</dbReference>
<protein>
    <submittedName>
        <fullName evidence="1">Unnamed protein product</fullName>
    </submittedName>
</protein>
<comment type="caution">
    <text evidence="1">The sequence shown here is derived from an EMBL/GenBank/DDBJ whole genome shotgun (WGS) entry which is preliminary data.</text>
</comment>
<sequence>MLETIPTPLNLKTDVARVEKPAKRDLWKEAFESLPDDRKEYLRVKNGCSTVDAIDDVISTTKQKYQDWKKRGLKIRRRDGNDFNFRDSVEKILNFALQVKDIISKAVSFDPTGHGELVISWRGNIILAHA</sequence>